<reference evidence="2 3" key="1">
    <citation type="submission" date="2020-03" db="EMBL/GenBank/DDBJ databases">
        <title>Genomic Encyclopedia of Type Strains, Phase IV (KMG-IV): sequencing the most valuable type-strain genomes for metagenomic binning, comparative biology and taxonomic classification.</title>
        <authorList>
            <person name="Goeker M."/>
        </authorList>
    </citation>
    <scope>NUCLEOTIDE SEQUENCE [LARGE SCALE GENOMIC DNA]</scope>
    <source>
        <strain evidence="2 3">DSM 19867</strain>
    </source>
</reference>
<gene>
    <name evidence="2" type="ORF">FHS83_003814</name>
</gene>
<dbReference type="Proteomes" id="UP000570514">
    <property type="component" value="Unassembled WGS sequence"/>
</dbReference>
<keyword evidence="3" id="KW-1185">Reference proteome</keyword>
<dbReference type="PANTHER" id="PTHR34980">
    <property type="entry name" value="INNER MEMBRANE PROTEIN-RELATED-RELATED"/>
    <property type="match status" value="1"/>
</dbReference>
<dbReference type="GO" id="GO:0005886">
    <property type="term" value="C:plasma membrane"/>
    <property type="evidence" value="ECO:0007669"/>
    <property type="project" value="TreeGrafter"/>
</dbReference>
<feature type="transmembrane region" description="Helical" evidence="1">
    <location>
        <begin position="16"/>
        <end position="35"/>
    </location>
</feature>
<evidence type="ECO:0000256" key="1">
    <source>
        <dbReference type="SAM" id="Phobius"/>
    </source>
</evidence>
<name>A0A846N441_9PROT</name>
<keyword evidence="1" id="KW-0472">Membrane</keyword>
<protein>
    <submittedName>
        <fullName evidence="2">Uncharacterized membrane protein YhaH (DUF805 family)</fullName>
    </submittedName>
</protein>
<keyword evidence="1" id="KW-1133">Transmembrane helix</keyword>
<dbReference type="RefSeq" id="WP_167085106.1">
    <property type="nucleotide sequence ID" value="NZ_BAAADC010000001.1"/>
</dbReference>
<accession>A0A846N441</accession>
<organism evidence="2 3">
    <name type="scientific">Rhizomicrobium palustre</name>
    <dbReference type="NCBI Taxonomy" id="189966"/>
    <lineage>
        <taxon>Bacteria</taxon>
        <taxon>Pseudomonadati</taxon>
        <taxon>Pseudomonadota</taxon>
        <taxon>Alphaproteobacteria</taxon>
        <taxon>Micropepsales</taxon>
        <taxon>Micropepsaceae</taxon>
        <taxon>Rhizomicrobium</taxon>
    </lineage>
</organism>
<dbReference type="Pfam" id="PF05656">
    <property type="entry name" value="DUF805"/>
    <property type="match status" value="1"/>
</dbReference>
<dbReference type="EMBL" id="JAASRM010000001">
    <property type="protein sequence ID" value="NIK90496.1"/>
    <property type="molecule type" value="Genomic_DNA"/>
</dbReference>
<feature type="transmembrane region" description="Helical" evidence="1">
    <location>
        <begin position="71"/>
        <end position="95"/>
    </location>
</feature>
<feature type="transmembrane region" description="Helical" evidence="1">
    <location>
        <begin position="139"/>
        <end position="160"/>
    </location>
</feature>
<proteinExistence type="predicted"/>
<evidence type="ECO:0000313" key="3">
    <source>
        <dbReference type="Proteomes" id="UP000570514"/>
    </source>
</evidence>
<dbReference type="AlphaFoldDB" id="A0A846N441"/>
<dbReference type="InterPro" id="IPR008523">
    <property type="entry name" value="DUF805"/>
</dbReference>
<evidence type="ECO:0000313" key="2">
    <source>
        <dbReference type="EMBL" id="NIK90496.1"/>
    </source>
</evidence>
<comment type="caution">
    <text evidence="2">The sequence shown here is derived from an EMBL/GenBank/DDBJ whole genome shotgun (WGS) entry which is preliminary data.</text>
</comment>
<feature type="transmembrane region" description="Helical" evidence="1">
    <location>
        <begin position="107"/>
        <end position="133"/>
    </location>
</feature>
<keyword evidence="1" id="KW-0812">Transmembrane</keyword>
<sequence>MHYLFGFSGRINRAKIWLFILISLVVEAITFVIAAKGFKWTGFWDAFTAQTAVRRDVDWLALPWPHLDTPLAWGSLAAIVVIFVLLTWASLAVMVKRLHDRAKSAWWLLLYWGAPLVVSMAQQCPIVRSWIYAEPKIPAVTWAVLGTSLAVFALDIWIFIDLYCLRGTKGENDYGPDPLEKA</sequence>
<dbReference type="PANTHER" id="PTHR34980:SF3">
    <property type="entry name" value="BLR8105 PROTEIN"/>
    <property type="match status" value="1"/>
</dbReference>